<name>A0A392R166_9FABA</name>
<evidence type="ECO:0000313" key="1">
    <source>
        <dbReference type="EMBL" id="MCI29844.1"/>
    </source>
</evidence>
<dbReference type="Proteomes" id="UP000265520">
    <property type="component" value="Unassembled WGS sequence"/>
</dbReference>
<accession>A0A392R166</accession>
<sequence>MKERGRRHVENMVNCLAICARYREGCTRRRPTSGFRILSPARGAARYQVPEFRLRKLREA</sequence>
<proteinExistence type="predicted"/>
<dbReference type="EMBL" id="LXQA010175367">
    <property type="protein sequence ID" value="MCI29844.1"/>
    <property type="molecule type" value="Genomic_DNA"/>
</dbReference>
<reference evidence="1 2" key="1">
    <citation type="journal article" date="2018" name="Front. Plant Sci.">
        <title>Red Clover (Trifolium pratense) and Zigzag Clover (T. medium) - A Picture of Genomic Similarities and Differences.</title>
        <authorList>
            <person name="Dluhosova J."/>
            <person name="Istvanek J."/>
            <person name="Nedelnik J."/>
            <person name="Repkova J."/>
        </authorList>
    </citation>
    <scope>NUCLEOTIDE SEQUENCE [LARGE SCALE GENOMIC DNA]</scope>
    <source>
        <strain evidence="2">cv. 10/8</strain>
        <tissue evidence="1">Leaf</tissue>
    </source>
</reference>
<protein>
    <submittedName>
        <fullName evidence="1">Uncharacterized protein</fullName>
    </submittedName>
</protein>
<keyword evidence="2" id="KW-1185">Reference proteome</keyword>
<organism evidence="1 2">
    <name type="scientific">Trifolium medium</name>
    <dbReference type="NCBI Taxonomy" id="97028"/>
    <lineage>
        <taxon>Eukaryota</taxon>
        <taxon>Viridiplantae</taxon>
        <taxon>Streptophyta</taxon>
        <taxon>Embryophyta</taxon>
        <taxon>Tracheophyta</taxon>
        <taxon>Spermatophyta</taxon>
        <taxon>Magnoliopsida</taxon>
        <taxon>eudicotyledons</taxon>
        <taxon>Gunneridae</taxon>
        <taxon>Pentapetalae</taxon>
        <taxon>rosids</taxon>
        <taxon>fabids</taxon>
        <taxon>Fabales</taxon>
        <taxon>Fabaceae</taxon>
        <taxon>Papilionoideae</taxon>
        <taxon>50 kb inversion clade</taxon>
        <taxon>NPAAA clade</taxon>
        <taxon>Hologalegina</taxon>
        <taxon>IRL clade</taxon>
        <taxon>Trifolieae</taxon>
        <taxon>Trifolium</taxon>
    </lineage>
</organism>
<comment type="caution">
    <text evidence="1">The sequence shown here is derived from an EMBL/GenBank/DDBJ whole genome shotgun (WGS) entry which is preliminary data.</text>
</comment>
<dbReference type="AlphaFoldDB" id="A0A392R166"/>
<evidence type="ECO:0000313" key="2">
    <source>
        <dbReference type="Proteomes" id="UP000265520"/>
    </source>
</evidence>